<proteinExistence type="predicted"/>
<reference evidence="2 3" key="1">
    <citation type="journal article" date="2015" name="Nature">
        <title>rRNA introns, odd ribosomes, and small enigmatic genomes across a large radiation of phyla.</title>
        <authorList>
            <person name="Brown C.T."/>
            <person name="Hug L.A."/>
            <person name="Thomas B.C."/>
            <person name="Sharon I."/>
            <person name="Castelle C.J."/>
            <person name="Singh A."/>
            <person name="Wilkins M.J."/>
            <person name="Williams K.H."/>
            <person name="Banfield J.F."/>
        </authorList>
    </citation>
    <scope>NUCLEOTIDE SEQUENCE [LARGE SCALE GENOMIC DNA]</scope>
</reference>
<evidence type="ECO:0000313" key="2">
    <source>
        <dbReference type="EMBL" id="KKS43473.1"/>
    </source>
</evidence>
<sequence length="651" mass="72107">MELFWPAVAIDCYSSISVNTSLGINFFRTVNEEGSNGWAQVYARIPFDDYELVDKGALFGVVLGKPAENWADREAELMEWTDEYFNKVEGGGDLGSFAESFKEKYGDIEGAWLWIMPKTGGAREIKTVRWGLSGVSLFRGGKEYNLAGEEGKVLRGMVEAKDSLTMWSGKLGEYLKEEEIKIVDEEKVLSIGNRLTESREAAAGLFFDFVKTQTVSVVEKTEEVEESNLVVEEIVEKPEAERETLYRPEQEEDLAGEELIGPVKAKDKLLNWWRKIRPSGREDLRIDREGGQKRKKWAVLMGVLFLILLAVSLVTGSIKIQADREAKKWKEFSEPIMNNIQEAQDLVRINPSGARKLIEDVRKTFDVQKAEFVKGKYKDEVAALEEQLNKAWTVTSGEKESQFVEMVNIQLVRPGFVGDRMSLIKSGSVLVIDSKLGTVVSAATATKDIKVVAGKGEGLEWLDATSDGSRVLILNPKGVSVNGKETGGIIFDMAVSKATTIGRFGANLYVLDSGNKEIYKYGAISDGYGDRVRWLAQDQSISVTPVDMAIDSDVWVLGESGVVERFRRGAREQFVLNGVPEGVKTSRIAVQLEGSSLAMLDKVNGMVIVCSKETGNCEQQLKSEKLKMATDIEYDGTVLLVLTEGTVGVLN</sequence>
<feature type="transmembrane region" description="Helical" evidence="1">
    <location>
        <begin position="297"/>
        <end position="318"/>
    </location>
</feature>
<gene>
    <name evidence="2" type="ORF">UV06_C0001G0207</name>
</gene>
<evidence type="ECO:0000313" key="3">
    <source>
        <dbReference type="Proteomes" id="UP000033854"/>
    </source>
</evidence>
<dbReference type="SUPFAM" id="SSF63825">
    <property type="entry name" value="YWTD domain"/>
    <property type="match status" value="1"/>
</dbReference>
<dbReference type="Proteomes" id="UP000033854">
    <property type="component" value="Unassembled WGS sequence"/>
</dbReference>
<dbReference type="EMBL" id="LCDA01000001">
    <property type="protein sequence ID" value="KKS43473.1"/>
    <property type="molecule type" value="Genomic_DNA"/>
</dbReference>
<keyword evidence="1" id="KW-0812">Transmembrane</keyword>
<accession>A0A0G1C1F9</accession>
<protein>
    <submittedName>
        <fullName evidence="2">Uncharacterized protein</fullName>
    </submittedName>
</protein>
<comment type="caution">
    <text evidence="2">The sequence shown here is derived from an EMBL/GenBank/DDBJ whole genome shotgun (WGS) entry which is preliminary data.</text>
</comment>
<name>A0A0G1C1F9_9BACT</name>
<dbReference type="AlphaFoldDB" id="A0A0G1C1F9"/>
<keyword evidence="1" id="KW-0472">Membrane</keyword>
<organism evidence="2 3">
    <name type="scientific">Candidatus Collierbacteria bacterium GW2011_GWA2_42_17</name>
    <dbReference type="NCBI Taxonomy" id="1618378"/>
    <lineage>
        <taxon>Bacteria</taxon>
        <taxon>Candidatus Collieribacteriota</taxon>
    </lineage>
</organism>
<keyword evidence="1" id="KW-1133">Transmembrane helix</keyword>
<evidence type="ECO:0000256" key="1">
    <source>
        <dbReference type="SAM" id="Phobius"/>
    </source>
</evidence>